<protein>
    <recommendedName>
        <fullName evidence="5">Outer membrane beta-barrel protein</fullName>
    </recommendedName>
</protein>
<organism evidence="3 4">
    <name type="scientific">Aurantimonas coralicida</name>
    <dbReference type="NCBI Taxonomy" id="182270"/>
    <lineage>
        <taxon>Bacteria</taxon>
        <taxon>Pseudomonadati</taxon>
        <taxon>Pseudomonadota</taxon>
        <taxon>Alphaproteobacteria</taxon>
        <taxon>Hyphomicrobiales</taxon>
        <taxon>Aurantimonadaceae</taxon>
        <taxon>Aurantimonas</taxon>
    </lineage>
</organism>
<dbReference type="Pfam" id="PF10082">
    <property type="entry name" value="BBP2_2"/>
    <property type="match status" value="1"/>
</dbReference>
<evidence type="ECO:0000256" key="2">
    <source>
        <dbReference type="SAM" id="SignalP"/>
    </source>
</evidence>
<accession>A0A9C9NIC5</accession>
<dbReference type="SUPFAM" id="SSF56925">
    <property type="entry name" value="OMPA-like"/>
    <property type="match status" value="1"/>
</dbReference>
<proteinExistence type="predicted"/>
<gene>
    <name evidence="3" type="ORF">ENH89_18110</name>
</gene>
<keyword evidence="2" id="KW-0732">Signal</keyword>
<dbReference type="InterPro" id="IPR018759">
    <property type="entry name" value="BBP2_2"/>
</dbReference>
<feature type="chain" id="PRO_5038469019" description="Outer membrane beta-barrel protein" evidence="2">
    <location>
        <begin position="28"/>
        <end position="576"/>
    </location>
</feature>
<comment type="caution">
    <text evidence="3">The sequence shown here is derived from an EMBL/GenBank/DDBJ whole genome shotgun (WGS) entry which is preliminary data.</text>
</comment>
<name>A0A9C9NIC5_9HYPH</name>
<evidence type="ECO:0000313" key="3">
    <source>
        <dbReference type="EMBL" id="HEU02202.1"/>
    </source>
</evidence>
<reference evidence="3" key="1">
    <citation type="journal article" date="2020" name="mSystems">
        <title>Genome- and Community-Level Interaction Insights into Carbon Utilization and Element Cycling Functions of Hydrothermarchaeota in Hydrothermal Sediment.</title>
        <authorList>
            <person name="Zhou Z."/>
            <person name="Liu Y."/>
            <person name="Xu W."/>
            <person name="Pan J."/>
            <person name="Luo Z.H."/>
            <person name="Li M."/>
        </authorList>
    </citation>
    <scope>NUCLEOTIDE SEQUENCE</scope>
    <source>
        <strain evidence="3">HyVt-347</strain>
    </source>
</reference>
<dbReference type="InterPro" id="IPR011250">
    <property type="entry name" value="OMP/PagP_B-barrel"/>
</dbReference>
<evidence type="ECO:0000313" key="4">
    <source>
        <dbReference type="Proteomes" id="UP000885680"/>
    </source>
</evidence>
<evidence type="ECO:0008006" key="5">
    <source>
        <dbReference type="Google" id="ProtNLM"/>
    </source>
</evidence>
<dbReference type="Proteomes" id="UP000885680">
    <property type="component" value="Unassembled WGS sequence"/>
</dbReference>
<feature type="compositionally biased region" description="Polar residues" evidence="1">
    <location>
        <begin position="58"/>
        <end position="71"/>
    </location>
</feature>
<feature type="signal peptide" evidence="2">
    <location>
        <begin position="1"/>
        <end position="27"/>
    </location>
</feature>
<feature type="region of interest" description="Disordered" evidence="1">
    <location>
        <begin position="115"/>
        <end position="172"/>
    </location>
</feature>
<feature type="compositionally biased region" description="Basic and acidic residues" evidence="1">
    <location>
        <begin position="131"/>
        <end position="145"/>
    </location>
</feature>
<evidence type="ECO:0000256" key="1">
    <source>
        <dbReference type="SAM" id="MobiDB-lite"/>
    </source>
</evidence>
<sequence>MVWTFHRFRLTLATAALGLASSFPSGLGSVAAFGQTLSMPELRTDGELLGSRGLDGLRTNTRTLGSASQELNAPAPTLRPRDRPLLDEALEPPASEPPRSIREFNLFDGPATKADALDTTIRRARPAKPAKAVDSRSGRIDDAAKDQAAQDELRQQNRRPSTRLQPSNPPLAAGIAGEALAADSSLRTNRPAEAIGRIIRRDEADPFAPVGIRAGSLILYPELIQTLGASTNLDKIAGGEGGVFSETTISARLLSDWSHDEAELNSRLTFRRNFSGETRDDPEAAVDGRLRFDLDRVTTATLRGAVAYRREDVSEIDAALRNSDRPEVLNASASAQLQRDFGRLRVTGTGTAAREAYFGLPSGSRDQSYTTLTAGLRTGYELSPALTPFIEGSVGWRLFDDSNNGGPNDVERDSLLPSLRAGLALNLTEKLTGEIAAGYAWNLPDDPAVEATGTPTLDANLVWSPRRGTDITIAARTAFDPDTTGQSTTTSYEGSIGLRHVLTARADLTAALSAEYSDSTLPQADETTLTGETGITYWLNRTLAFTGLYNHQEVYAKSPGGDYSADTIRLGVKLQR</sequence>
<feature type="region of interest" description="Disordered" evidence="1">
    <location>
        <begin position="49"/>
        <end position="83"/>
    </location>
</feature>
<dbReference type="EMBL" id="DRGN01000267">
    <property type="protein sequence ID" value="HEU02202.1"/>
    <property type="molecule type" value="Genomic_DNA"/>
</dbReference>
<dbReference type="AlphaFoldDB" id="A0A9C9NIC5"/>